<gene>
    <name evidence="2" type="ORF">PROH_02510</name>
</gene>
<feature type="transmembrane region" description="Helical" evidence="1">
    <location>
        <begin position="190"/>
        <end position="210"/>
    </location>
</feature>
<organism evidence="2 3">
    <name type="scientific">Prochlorothrix hollandica PCC 9006 = CALU 1027</name>
    <dbReference type="NCBI Taxonomy" id="317619"/>
    <lineage>
        <taxon>Bacteria</taxon>
        <taxon>Bacillati</taxon>
        <taxon>Cyanobacteriota</taxon>
        <taxon>Cyanophyceae</taxon>
        <taxon>Prochlorotrichales</taxon>
        <taxon>Prochlorotrichaceae</taxon>
        <taxon>Prochlorothrix</taxon>
    </lineage>
</organism>
<sequence>MNWLQPEPDSLAYIDLDVSGQAKQLTEQVAVHDQAAARIDTLLPHSQQRWSKKTQQIVEFTITLIGAFTFSTIPQILGAASNRGLLATLAGLVGGAAVAWFTHDRANKALGDLRCAHSSRSALKILEQRQYSATPQNMLTEAYFNRRKDLLWQVEGESLSPSFPYDLWGALVATILETAAAFWLTLPAGVMVAFLAAGFPAAVIWLSSVFQSQRVDFAEWALIKFRTYQQYLPPEDRTHDGRPYIVVTDPELLAVTSVNARFNYFIAVNTNGIKTPQGAEAKARSSLAESEISDWAEAYHTAEQSLLQTQQQALQSMAHEYQVSPSQKAGRRAEEIRADQGRTIAAERERLQEQHQVEQGQLKQTYSTVIKRWDGVRLQAQEEFDRWEGNDRSDRVA</sequence>
<feature type="transmembrane region" description="Helical" evidence="1">
    <location>
        <begin position="83"/>
        <end position="101"/>
    </location>
</feature>
<dbReference type="EMBL" id="AJTX02000002">
    <property type="protein sequence ID" value="KKJ01258.1"/>
    <property type="molecule type" value="Genomic_DNA"/>
</dbReference>
<dbReference type="eggNOG" id="ENOG502ZS3J">
    <property type="taxonomic scope" value="Bacteria"/>
</dbReference>
<dbReference type="AlphaFoldDB" id="A0A0M2Q1S9"/>
<accession>A0A0M2Q1S9</accession>
<keyword evidence="3" id="KW-1185">Reference proteome</keyword>
<name>A0A0M2Q1S9_PROHO</name>
<protein>
    <submittedName>
        <fullName evidence="2">Uncharacterized protein</fullName>
    </submittedName>
</protein>
<keyword evidence="1" id="KW-0472">Membrane</keyword>
<evidence type="ECO:0000313" key="2">
    <source>
        <dbReference type="EMBL" id="KKJ01258.1"/>
    </source>
</evidence>
<evidence type="ECO:0000256" key="1">
    <source>
        <dbReference type="SAM" id="Phobius"/>
    </source>
</evidence>
<evidence type="ECO:0000313" key="3">
    <source>
        <dbReference type="Proteomes" id="UP000034681"/>
    </source>
</evidence>
<dbReference type="Proteomes" id="UP000034681">
    <property type="component" value="Unassembled WGS sequence"/>
</dbReference>
<reference evidence="2" key="1">
    <citation type="submission" date="2012-04" db="EMBL/GenBank/DDBJ databases">
        <authorList>
            <person name="Borisov I.G."/>
            <person name="Ivanikova N.V."/>
            <person name="Pinevich A.V."/>
        </authorList>
    </citation>
    <scope>NUCLEOTIDE SEQUENCE</scope>
    <source>
        <strain evidence="2">CALU 1027</strain>
    </source>
</reference>
<keyword evidence="1" id="KW-1133">Transmembrane helix</keyword>
<keyword evidence="1" id="KW-0812">Transmembrane</keyword>
<comment type="caution">
    <text evidence="2">The sequence shown here is derived from an EMBL/GenBank/DDBJ whole genome shotgun (WGS) entry which is preliminary data.</text>
</comment>
<proteinExistence type="predicted"/>
<feature type="transmembrane region" description="Helical" evidence="1">
    <location>
        <begin position="57"/>
        <end position="77"/>
    </location>
</feature>